<evidence type="ECO:0000256" key="2">
    <source>
        <dbReference type="ARBA" id="ARBA00022448"/>
    </source>
</evidence>
<sequence length="397" mass="44054">MMQQESSPQPVRRLSYFHDALSLCTVDFPIFYIESISERHVVIAGGGGSSKTGVYNQINIVELSPSNGSCYAALVAKYKDIPDAIMTASLIRELPISKTRLVTGGQHPTIYQLSFDSVSKNLNIKTHETLKDSRVRSEIKCVKYAGGRICAGGIDGQLTIWDDKELTGEIKAHSKEIDEIDVDTVNEHVLTLSRGEGRLVLWNLSDLKHIKEYTNKDFNRTPGVTYCLRSCKYAFETSNKGIFPSLIVACNPIPAKNQPCLLSKMSVKSNELSVITNKLIAADGVMAMTISSDGKHVAIGTRSGGVAIFDVRNLAQIYYINNVHHNAVTDLAFLPPTQESLALTDSKMCPLLSVSIDRRLILHRPKGQSFPMKLLKYVLIMLVIYLIFFFTSKYTLN</sequence>
<dbReference type="GO" id="GO:0003400">
    <property type="term" value="P:regulation of COPII vesicle coating"/>
    <property type="evidence" value="ECO:0007669"/>
    <property type="project" value="TreeGrafter"/>
</dbReference>
<dbReference type="SMART" id="SM00320">
    <property type="entry name" value="WD40"/>
    <property type="match status" value="4"/>
</dbReference>
<keyword evidence="9 11" id="KW-1133">Transmembrane helix</keyword>
<evidence type="ECO:0000256" key="3">
    <source>
        <dbReference type="ARBA" id="ARBA00022574"/>
    </source>
</evidence>
<accession>A0A6G1S8G3</accession>
<keyword evidence="2" id="KW-0813">Transport</keyword>
<feature type="transmembrane region" description="Helical" evidence="11">
    <location>
        <begin position="374"/>
        <end position="391"/>
    </location>
</feature>
<gene>
    <name evidence="12" type="primary">PREB</name>
    <name evidence="12" type="ORF">g.940</name>
</gene>
<reference evidence="12" key="1">
    <citation type="submission" date="2018-10" db="EMBL/GenBank/DDBJ databases">
        <title>Transcriptome assembly of Aceria tosichella (Wheat curl mite) Type 2.</title>
        <authorList>
            <person name="Scully E.D."/>
            <person name="Geib S.M."/>
            <person name="Palmer N.A."/>
            <person name="Gupta A.K."/>
            <person name="Sarath G."/>
            <person name="Tatineni S."/>
        </authorList>
    </citation>
    <scope>NUCLEOTIDE SEQUENCE</scope>
    <source>
        <strain evidence="12">LincolnNE</strain>
    </source>
</reference>
<name>A0A6G1S8G3_9ACAR</name>
<keyword evidence="10 11" id="KW-0472">Membrane</keyword>
<dbReference type="InterPro" id="IPR036322">
    <property type="entry name" value="WD40_repeat_dom_sf"/>
</dbReference>
<evidence type="ECO:0000256" key="10">
    <source>
        <dbReference type="ARBA" id="ARBA00023136"/>
    </source>
</evidence>
<evidence type="ECO:0000256" key="1">
    <source>
        <dbReference type="ARBA" id="ARBA00004389"/>
    </source>
</evidence>
<dbReference type="EMBL" id="GGYP01001449">
    <property type="protein sequence ID" value="MDE46220.1"/>
    <property type="molecule type" value="Transcribed_RNA"/>
</dbReference>
<dbReference type="PANTHER" id="PTHR23284">
    <property type="entry name" value="PROLACTIN REGULATORY ELEMENT BINDING PROTEIN"/>
    <property type="match status" value="1"/>
</dbReference>
<evidence type="ECO:0000256" key="8">
    <source>
        <dbReference type="ARBA" id="ARBA00022927"/>
    </source>
</evidence>
<dbReference type="Gene3D" id="2.130.10.10">
    <property type="entry name" value="YVTN repeat-like/Quinoprotein amine dehydrogenase"/>
    <property type="match status" value="1"/>
</dbReference>
<dbReference type="GO" id="GO:0005085">
    <property type="term" value="F:guanyl-nucleotide exchange factor activity"/>
    <property type="evidence" value="ECO:0007669"/>
    <property type="project" value="InterPro"/>
</dbReference>
<evidence type="ECO:0000256" key="9">
    <source>
        <dbReference type="ARBA" id="ARBA00022989"/>
    </source>
</evidence>
<keyword evidence="8" id="KW-0653">Protein transport</keyword>
<keyword evidence="6" id="KW-0256">Endoplasmic reticulum</keyword>
<dbReference type="InterPro" id="IPR001680">
    <property type="entry name" value="WD40_rpt"/>
</dbReference>
<dbReference type="GO" id="GO:0015031">
    <property type="term" value="P:protein transport"/>
    <property type="evidence" value="ECO:0007669"/>
    <property type="project" value="UniProtKB-KW"/>
</dbReference>
<dbReference type="AlphaFoldDB" id="A0A6G1S8G3"/>
<keyword evidence="7" id="KW-0931">ER-Golgi transport</keyword>
<evidence type="ECO:0000256" key="5">
    <source>
        <dbReference type="ARBA" id="ARBA00022737"/>
    </source>
</evidence>
<evidence type="ECO:0000256" key="7">
    <source>
        <dbReference type="ARBA" id="ARBA00022892"/>
    </source>
</evidence>
<organism evidence="12">
    <name type="scientific">Aceria tosichella</name>
    <name type="common">wheat curl mite</name>
    <dbReference type="NCBI Taxonomy" id="561515"/>
    <lineage>
        <taxon>Eukaryota</taxon>
        <taxon>Metazoa</taxon>
        <taxon>Ecdysozoa</taxon>
        <taxon>Arthropoda</taxon>
        <taxon>Chelicerata</taxon>
        <taxon>Arachnida</taxon>
        <taxon>Acari</taxon>
        <taxon>Acariformes</taxon>
        <taxon>Trombidiformes</taxon>
        <taxon>Prostigmata</taxon>
        <taxon>Eupodina</taxon>
        <taxon>Eriophyoidea</taxon>
        <taxon>Eriophyidae</taxon>
        <taxon>Eriophyinae</taxon>
        <taxon>Aceriini</taxon>
        <taxon>Aceria</taxon>
    </lineage>
</organism>
<dbReference type="PANTHER" id="PTHR23284:SF0">
    <property type="entry name" value="PROLACTIN REGULATORY ELEMENT-BINDING PROTEIN"/>
    <property type="match status" value="1"/>
</dbReference>
<evidence type="ECO:0000256" key="6">
    <source>
        <dbReference type="ARBA" id="ARBA00022824"/>
    </source>
</evidence>
<comment type="subcellular location">
    <subcellularLocation>
        <location evidence="1">Endoplasmic reticulum membrane</location>
        <topology evidence="1">Single-pass membrane protein</topology>
    </subcellularLocation>
</comment>
<proteinExistence type="predicted"/>
<dbReference type="GO" id="GO:0006888">
    <property type="term" value="P:endoplasmic reticulum to Golgi vesicle-mediated transport"/>
    <property type="evidence" value="ECO:0007669"/>
    <property type="project" value="TreeGrafter"/>
</dbReference>
<dbReference type="InterPro" id="IPR045260">
    <property type="entry name" value="Sec12-like"/>
</dbReference>
<evidence type="ECO:0000313" key="12">
    <source>
        <dbReference type="EMBL" id="MDE46220.1"/>
    </source>
</evidence>
<keyword evidence="3" id="KW-0853">WD repeat</keyword>
<keyword evidence="5" id="KW-0677">Repeat</keyword>
<dbReference type="SUPFAM" id="SSF50978">
    <property type="entry name" value="WD40 repeat-like"/>
    <property type="match status" value="1"/>
</dbReference>
<keyword evidence="4 11" id="KW-0812">Transmembrane</keyword>
<dbReference type="GO" id="GO:0005789">
    <property type="term" value="C:endoplasmic reticulum membrane"/>
    <property type="evidence" value="ECO:0007669"/>
    <property type="project" value="UniProtKB-SubCell"/>
</dbReference>
<evidence type="ECO:0000256" key="11">
    <source>
        <dbReference type="SAM" id="Phobius"/>
    </source>
</evidence>
<evidence type="ECO:0000256" key="4">
    <source>
        <dbReference type="ARBA" id="ARBA00022692"/>
    </source>
</evidence>
<dbReference type="InterPro" id="IPR015943">
    <property type="entry name" value="WD40/YVTN_repeat-like_dom_sf"/>
</dbReference>
<protein>
    <submittedName>
        <fullName evidence="12">Prolactin regulatory element-binding protein</fullName>
    </submittedName>
</protein>